<keyword evidence="6" id="KW-0732">Signal</keyword>
<feature type="domain" description="Gnk2-homologous" evidence="15">
    <location>
        <begin position="51"/>
        <end position="163"/>
    </location>
</feature>
<feature type="domain" description="Gnk2-homologous" evidence="15">
    <location>
        <begin position="169"/>
        <end position="266"/>
    </location>
</feature>
<evidence type="ECO:0000256" key="14">
    <source>
        <dbReference type="SAM" id="Phobius"/>
    </source>
</evidence>
<evidence type="ECO:0000256" key="7">
    <source>
        <dbReference type="ARBA" id="ARBA00022737"/>
    </source>
</evidence>
<evidence type="ECO:0000256" key="2">
    <source>
        <dbReference type="ARBA" id="ARBA00022448"/>
    </source>
</evidence>
<reference evidence="16 17" key="1">
    <citation type="submission" date="2019-01" db="EMBL/GenBank/DDBJ databases">
        <title>Sequencing of cultivated peanut Arachis hypogaea provides insights into genome evolution and oil improvement.</title>
        <authorList>
            <person name="Chen X."/>
        </authorList>
    </citation>
    <scope>NUCLEOTIDE SEQUENCE [LARGE SCALE GENOMIC DNA]</scope>
    <source>
        <strain evidence="17">cv. Fuhuasheng</strain>
        <tissue evidence="16">Leaves</tissue>
    </source>
</reference>
<dbReference type="CDD" id="cd23509">
    <property type="entry name" value="Gnk2-like"/>
    <property type="match status" value="2"/>
</dbReference>
<evidence type="ECO:0000256" key="6">
    <source>
        <dbReference type="ARBA" id="ARBA00022729"/>
    </source>
</evidence>
<evidence type="ECO:0000313" key="16">
    <source>
        <dbReference type="EMBL" id="RYR72173.1"/>
    </source>
</evidence>
<dbReference type="PROSITE" id="PS51473">
    <property type="entry name" value="GNK2"/>
    <property type="match status" value="2"/>
</dbReference>
<keyword evidence="3" id="KW-1003">Cell membrane</keyword>
<keyword evidence="4" id="KW-0945">Host-virus interaction</keyword>
<organism evidence="16 17">
    <name type="scientific">Arachis hypogaea</name>
    <name type="common">Peanut</name>
    <dbReference type="NCBI Taxonomy" id="3818"/>
    <lineage>
        <taxon>Eukaryota</taxon>
        <taxon>Viridiplantae</taxon>
        <taxon>Streptophyta</taxon>
        <taxon>Embryophyta</taxon>
        <taxon>Tracheophyta</taxon>
        <taxon>Spermatophyta</taxon>
        <taxon>Magnoliopsida</taxon>
        <taxon>eudicotyledons</taxon>
        <taxon>Gunneridae</taxon>
        <taxon>Pentapetalae</taxon>
        <taxon>rosids</taxon>
        <taxon>fabids</taxon>
        <taxon>Fabales</taxon>
        <taxon>Fabaceae</taxon>
        <taxon>Papilionoideae</taxon>
        <taxon>50 kb inversion clade</taxon>
        <taxon>dalbergioids sensu lato</taxon>
        <taxon>Dalbergieae</taxon>
        <taxon>Pterocarpus clade</taxon>
        <taxon>Arachis</taxon>
    </lineage>
</organism>
<evidence type="ECO:0000256" key="1">
    <source>
        <dbReference type="ARBA" id="ARBA00004251"/>
    </source>
</evidence>
<name>A0A445EA19_ARAHY</name>
<dbReference type="Gene3D" id="3.30.430.20">
    <property type="entry name" value="Gnk2 domain, C-X8-C-X2-C motif"/>
    <property type="match status" value="2"/>
</dbReference>
<dbReference type="PANTHER" id="PTHR32080">
    <property type="entry name" value="ANTIFUNGAL PROTEIN GINKBILOBIN-2-LIKE"/>
    <property type="match status" value="1"/>
</dbReference>
<dbReference type="InterPro" id="IPR051378">
    <property type="entry name" value="Cell2Cell_Antifungal"/>
</dbReference>
<gene>
    <name evidence="16" type="ORF">Ahy_A02g006389</name>
</gene>
<evidence type="ECO:0000256" key="4">
    <source>
        <dbReference type="ARBA" id="ARBA00022581"/>
    </source>
</evidence>
<keyword evidence="11" id="KW-1015">Disulfide bond</keyword>
<dbReference type="OrthoDB" id="1097929at2759"/>
<comment type="subcellular location">
    <subcellularLocation>
        <location evidence="12">Cell junction</location>
        <location evidence="12">Plasmodesma</location>
    </subcellularLocation>
    <subcellularLocation>
        <location evidence="1">Cell membrane</location>
        <topology evidence="1">Single-pass type I membrane protein</topology>
    </subcellularLocation>
</comment>
<dbReference type="STRING" id="3818.A0A445EA19"/>
<dbReference type="Pfam" id="PF01657">
    <property type="entry name" value="Stress-antifung"/>
    <property type="match status" value="2"/>
</dbReference>
<sequence>MFTRTLQFQFQLDSIDHKTILLAFRRTLLLFLFSSSILISSSVHGYTTRSHIFIYATCSQEKYQPNTPFEPNLNSLLSSIVTSSSDVSYNSFSIINNNGTSSSTPLLEGSIYGLYQCRGDLDPIECSKCVQNSVNQIGLICPYSLSASLQLEGCYIRYEHFDFLGKLDTSLRYKKCNKNVVSNDVEFLRRRDDVLGDLQARRNSDFRVSNSGLVEGYAQCLGDLSAENCNSCMAEAVMKLTRFCGSTVSGDVFLGQCYARYWKSGHYNDDEPDSSNEDQVGKSIAIIVGVVLGLAILVVVLSVCKNAMVKRIH</sequence>
<evidence type="ECO:0000256" key="10">
    <source>
        <dbReference type="ARBA" id="ARBA00023136"/>
    </source>
</evidence>
<evidence type="ECO:0000259" key="15">
    <source>
        <dbReference type="PROSITE" id="PS51473"/>
    </source>
</evidence>
<proteinExistence type="inferred from homology"/>
<dbReference type="AlphaFoldDB" id="A0A445EA19"/>
<accession>A0A445EA19</accession>
<keyword evidence="8" id="KW-0965">Cell junction</keyword>
<dbReference type="PANTHER" id="PTHR32080:SF2">
    <property type="entry name" value="PLASMODESMATA-LOCATED PROTEIN 8"/>
    <property type="match status" value="1"/>
</dbReference>
<keyword evidence="5 14" id="KW-0812">Transmembrane</keyword>
<evidence type="ECO:0000256" key="11">
    <source>
        <dbReference type="ARBA" id="ARBA00023157"/>
    </source>
</evidence>
<comment type="similarity">
    <text evidence="13">Belongs to the cysteine-rich repeat secretory protein family. Plasmodesmata-located proteins (PDLD) subfamily.</text>
</comment>
<protein>
    <recommendedName>
        <fullName evidence="15">Gnk2-homologous domain-containing protein</fullName>
    </recommendedName>
</protein>
<evidence type="ECO:0000256" key="13">
    <source>
        <dbReference type="ARBA" id="ARBA00038393"/>
    </source>
</evidence>
<evidence type="ECO:0000313" key="17">
    <source>
        <dbReference type="Proteomes" id="UP000289738"/>
    </source>
</evidence>
<dbReference type="InterPro" id="IPR038408">
    <property type="entry name" value="GNK2_sf"/>
</dbReference>
<keyword evidence="7" id="KW-0677">Repeat</keyword>
<comment type="caution">
    <text evidence="16">The sequence shown here is derived from an EMBL/GenBank/DDBJ whole genome shotgun (WGS) entry which is preliminary data.</text>
</comment>
<evidence type="ECO:0000256" key="8">
    <source>
        <dbReference type="ARBA" id="ARBA00022949"/>
    </source>
</evidence>
<dbReference type="InterPro" id="IPR002902">
    <property type="entry name" value="GNK2"/>
</dbReference>
<keyword evidence="10 14" id="KW-0472">Membrane</keyword>
<dbReference type="GO" id="GO:0005886">
    <property type="term" value="C:plasma membrane"/>
    <property type="evidence" value="ECO:0007669"/>
    <property type="project" value="UniProtKB-SubCell"/>
</dbReference>
<dbReference type="Gramene" id="arahy.Tifrunner.gnm2.ann2.Ah12g378900.1">
    <property type="protein sequence ID" value="arahy.Tifrunner.gnm2.ann2.Ah12g378900.1-CDS"/>
    <property type="gene ID" value="arahy.Tifrunner.gnm2.ann2.Ah12g378900"/>
</dbReference>
<dbReference type="GO" id="GO:0009506">
    <property type="term" value="C:plasmodesma"/>
    <property type="evidence" value="ECO:0007669"/>
    <property type="project" value="UniProtKB-SubCell"/>
</dbReference>
<dbReference type="FunFam" id="3.30.430.20:FF:000001">
    <property type="entry name" value="cysteine-rich repeat secretory protein 3"/>
    <property type="match status" value="1"/>
</dbReference>
<dbReference type="Proteomes" id="UP000289738">
    <property type="component" value="Chromosome A02"/>
</dbReference>
<keyword evidence="2" id="KW-0813">Transport</keyword>
<keyword evidence="9 14" id="KW-1133">Transmembrane helix</keyword>
<feature type="transmembrane region" description="Helical" evidence="14">
    <location>
        <begin position="284"/>
        <end position="304"/>
    </location>
</feature>
<evidence type="ECO:0000256" key="12">
    <source>
        <dbReference type="ARBA" id="ARBA00024184"/>
    </source>
</evidence>
<evidence type="ECO:0000256" key="5">
    <source>
        <dbReference type="ARBA" id="ARBA00022692"/>
    </source>
</evidence>
<keyword evidence="17" id="KW-1185">Reference proteome</keyword>
<evidence type="ECO:0000256" key="3">
    <source>
        <dbReference type="ARBA" id="ARBA00022475"/>
    </source>
</evidence>
<evidence type="ECO:0000256" key="9">
    <source>
        <dbReference type="ARBA" id="ARBA00022989"/>
    </source>
</evidence>
<dbReference type="SMR" id="A0A445EA19"/>
<dbReference type="EMBL" id="SDMP01000002">
    <property type="protein sequence ID" value="RYR72173.1"/>
    <property type="molecule type" value="Genomic_DNA"/>
</dbReference>